<gene>
    <name evidence="3" type="ORF">K402DRAFT_163099</name>
</gene>
<dbReference type="AlphaFoldDB" id="A0A6G1GRX9"/>
<protein>
    <recommendedName>
        <fullName evidence="5">Transcription factor IIIC putative zinc-finger domain-containing protein</fullName>
    </recommendedName>
</protein>
<dbReference type="GO" id="GO:0006384">
    <property type="term" value="P:transcription initiation at RNA polymerase III promoter"/>
    <property type="evidence" value="ECO:0007669"/>
    <property type="project" value="InterPro"/>
</dbReference>
<name>A0A6G1GRX9_9PEZI</name>
<dbReference type="GO" id="GO:0000127">
    <property type="term" value="C:transcription factor TFIIIC complex"/>
    <property type="evidence" value="ECO:0007669"/>
    <property type="project" value="InterPro"/>
</dbReference>
<dbReference type="PANTHER" id="PTHR15496:SF2">
    <property type="entry name" value="GENERAL TRANSCRIPTION FACTOR 3C POLYPEPTIDE 4"/>
    <property type="match status" value="1"/>
</dbReference>
<sequence>MSGGKTVNCSLGTTNTLRWSEDCELAWATGDYVQIMIPKLRAKFDTAAPRSLDSAIDIISIRTNQFTELEYPLRRAASATFWSIGEEVSGSNAVAIEWSPAGLAKNKKCALGVLTSNLILSIWECNSRLPVARNWERKLCVNHVLREYYLGLRNPCRGQVQQDPIEDDEQLRRRQRVRSFAWSPPIRVSDKQHWSEHLLAVANDNLEIVLIRVQSPYTSVFGQSWSGTVLKHFSVSTERNTVSTHARLYDMEEAVWNRSFATNLSWSPSWKVEDRIHVSVLTFSSFNSIIIQPLRLELTSTGGASLTLNLEKPLETMSSFKGRLTGPMQWERVGPDSADFSLVAFAQDEVKIATLSSERNQGSEGWDMKWRSFDLGDQWDVVTGFTLTRSLAGFVLHYTTHVSTINDSSPSTIYFTPEWEKQDINRPPFWYDQIKGRQSLFSSKNKLHGHAVAKIWGLAASPFGDLVASCATLHPSKLMEYIIEAHDQCFIDITRLSEPDAGRQSILPKKGGACQTQDVSKEAIMFNVKRWMSFNTEMVVLNPKKAMERIMTEIQSCLCLPEGTEDESHEDYSIASWASLGLHPKENPAGQIKDVSQEFQSDPFRDSDQPTPYDADQIASVLRNILLSGTAMRIQRIESMISPLFPTLEQVDPSGAVVLSRIVRTTLDVPSAAFEWSKISRKIIARHKQVLTRLLRMIDQDDSEYELEDCTEECWVCGETGPFEEWEWFRCRNGHQFNRCGITFLSIQEPFVSRTCDFCGRQYLQRNYLERDEADEVDQPGNLPDGRRKATLAELLLAACDLCLHCGGKLAG</sequence>
<dbReference type="Pfam" id="PF12657">
    <property type="entry name" value="TFIIIC_delta"/>
    <property type="match status" value="1"/>
</dbReference>
<dbReference type="InterPro" id="IPR024761">
    <property type="entry name" value="TFIIIC_delta_N"/>
</dbReference>
<evidence type="ECO:0000313" key="3">
    <source>
        <dbReference type="EMBL" id="KAF1983508.1"/>
    </source>
</evidence>
<dbReference type="EMBL" id="ML977174">
    <property type="protein sequence ID" value="KAF1983508.1"/>
    <property type="molecule type" value="Genomic_DNA"/>
</dbReference>
<reference evidence="3" key="1">
    <citation type="journal article" date="2020" name="Stud. Mycol.">
        <title>101 Dothideomycetes genomes: a test case for predicting lifestyles and emergence of pathogens.</title>
        <authorList>
            <person name="Haridas S."/>
            <person name="Albert R."/>
            <person name="Binder M."/>
            <person name="Bloem J."/>
            <person name="Labutti K."/>
            <person name="Salamov A."/>
            <person name="Andreopoulos B."/>
            <person name="Baker S."/>
            <person name="Barry K."/>
            <person name="Bills G."/>
            <person name="Bluhm B."/>
            <person name="Cannon C."/>
            <person name="Castanera R."/>
            <person name="Culley D."/>
            <person name="Daum C."/>
            <person name="Ezra D."/>
            <person name="Gonzalez J."/>
            <person name="Henrissat B."/>
            <person name="Kuo A."/>
            <person name="Liang C."/>
            <person name="Lipzen A."/>
            <person name="Lutzoni F."/>
            <person name="Magnuson J."/>
            <person name="Mondo S."/>
            <person name="Nolan M."/>
            <person name="Ohm R."/>
            <person name="Pangilinan J."/>
            <person name="Park H.-J."/>
            <person name="Ramirez L."/>
            <person name="Alfaro M."/>
            <person name="Sun H."/>
            <person name="Tritt A."/>
            <person name="Yoshinaga Y."/>
            <person name="Zwiers L.-H."/>
            <person name="Turgeon B."/>
            <person name="Goodwin S."/>
            <person name="Spatafora J."/>
            <person name="Crous P."/>
            <person name="Grigoriev I."/>
        </authorList>
    </citation>
    <scope>NUCLEOTIDE SEQUENCE</scope>
    <source>
        <strain evidence="3">CBS 113979</strain>
    </source>
</reference>
<dbReference type="InterPro" id="IPR044230">
    <property type="entry name" value="GTF3C4"/>
</dbReference>
<dbReference type="Pfam" id="PF12660">
    <property type="entry name" value="zf-TFIIIC"/>
    <property type="match status" value="1"/>
</dbReference>
<evidence type="ECO:0000259" key="1">
    <source>
        <dbReference type="Pfam" id="PF12657"/>
    </source>
</evidence>
<keyword evidence="4" id="KW-1185">Reference proteome</keyword>
<dbReference type="PANTHER" id="PTHR15496">
    <property type="entry name" value="GENERAL TRANSCRIPTION FACTOR 3C POLYPEPTIDE 4 FAMILY"/>
    <property type="match status" value="1"/>
</dbReference>
<feature type="domain" description="Transcription factor IIIC putative zinc-finger" evidence="2">
    <location>
        <begin position="708"/>
        <end position="810"/>
    </location>
</feature>
<dbReference type="GO" id="GO:0004402">
    <property type="term" value="F:histone acetyltransferase activity"/>
    <property type="evidence" value="ECO:0007669"/>
    <property type="project" value="InterPro"/>
</dbReference>
<evidence type="ECO:0000313" key="4">
    <source>
        <dbReference type="Proteomes" id="UP000800041"/>
    </source>
</evidence>
<dbReference type="Proteomes" id="UP000800041">
    <property type="component" value="Unassembled WGS sequence"/>
</dbReference>
<accession>A0A6G1GRX9</accession>
<dbReference type="InterPro" id="IPR024764">
    <property type="entry name" value="TFIIIC_Znf"/>
</dbReference>
<organism evidence="3 4">
    <name type="scientific">Aulographum hederae CBS 113979</name>
    <dbReference type="NCBI Taxonomy" id="1176131"/>
    <lineage>
        <taxon>Eukaryota</taxon>
        <taxon>Fungi</taxon>
        <taxon>Dikarya</taxon>
        <taxon>Ascomycota</taxon>
        <taxon>Pezizomycotina</taxon>
        <taxon>Dothideomycetes</taxon>
        <taxon>Pleosporomycetidae</taxon>
        <taxon>Aulographales</taxon>
        <taxon>Aulographaceae</taxon>
    </lineage>
</organism>
<dbReference type="OrthoDB" id="6021743at2759"/>
<proteinExistence type="predicted"/>
<feature type="domain" description="Transcription factor IIIC 90kDa subunit N-terminal" evidence="1">
    <location>
        <begin position="19"/>
        <end position="494"/>
    </location>
</feature>
<evidence type="ECO:0000259" key="2">
    <source>
        <dbReference type="Pfam" id="PF12660"/>
    </source>
</evidence>
<evidence type="ECO:0008006" key="5">
    <source>
        <dbReference type="Google" id="ProtNLM"/>
    </source>
</evidence>